<evidence type="ECO:0000313" key="3">
    <source>
        <dbReference type="Proteomes" id="UP000027120"/>
    </source>
</evidence>
<keyword evidence="3" id="KW-1185">Reference proteome</keyword>
<organism evidence="2 3">
    <name type="scientific">Citrus sinensis</name>
    <name type="common">Sweet orange</name>
    <name type="synonym">Citrus aurantium var. sinensis</name>
    <dbReference type="NCBI Taxonomy" id="2711"/>
    <lineage>
        <taxon>Eukaryota</taxon>
        <taxon>Viridiplantae</taxon>
        <taxon>Streptophyta</taxon>
        <taxon>Embryophyta</taxon>
        <taxon>Tracheophyta</taxon>
        <taxon>Spermatophyta</taxon>
        <taxon>Magnoliopsida</taxon>
        <taxon>eudicotyledons</taxon>
        <taxon>Gunneridae</taxon>
        <taxon>Pentapetalae</taxon>
        <taxon>rosids</taxon>
        <taxon>malvids</taxon>
        <taxon>Sapindales</taxon>
        <taxon>Rutaceae</taxon>
        <taxon>Aurantioideae</taxon>
        <taxon>Citrus</taxon>
    </lineage>
</organism>
<keyword evidence="1" id="KW-0812">Transmembrane</keyword>
<accession>A0A067FCG9</accession>
<protein>
    <recommendedName>
        <fullName evidence="4">Transmembrane protein</fullName>
    </recommendedName>
</protein>
<keyword evidence="1" id="KW-0472">Membrane</keyword>
<feature type="transmembrane region" description="Helical" evidence="1">
    <location>
        <begin position="99"/>
        <end position="131"/>
    </location>
</feature>
<gene>
    <name evidence="2" type="ORF">CISIN_1g038781mg</name>
</gene>
<evidence type="ECO:0000256" key="1">
    <source>
        <dbReference type="SAM" id="Phobius"/>
    </source>
</evidence>
<dbReference type="AlphaFoldDB" id="A0A067FCG9"/>
<name>A0A067FCG9_CITSI</name>
<reference evidence="2 3" key="1">
    <citation type="submission" date="2014-04" db="EMBL/GenBank/DDBJ databases">
        <authorList>
            <consortium name="International Citrus Genome Consortium"/>
            <person name="Gmitter F."/>
            <person name="Chen C."/>
            <person name="Farmerie W."/>
            <person name="Harkins T."/>
            <person name="Desany B."/>
            <person name="Mohiuddin M."/>
            <person name="Kodira C."/>
            <person name="Borodovsky M."/>
            <person name="Lomsadze A."/>
            <person name="Burns P."/>
            <person name="Jenkins J."/>
            <person name="Prochnik S."/>
            <person name="Shu S."/>
            <person name="Chapman J."/>
            <person name="Pitluck S."/>
            <person name="Schmutz J."/>
            <person name="Rokhsar D."/>
        </authorList>
    </citation>
    <scope>NUCLEOTIDE SEQUENCE</scope>
</reference>
<proteinExistence type="predicted"/>
<keyword evidence="1" id="KW-1133">Transmembrane helix</keyword>
<dbReference type="Proteomes" id="UP000027120">
    <property type="component" value="Unassembled WGS sequence"/>
</dbReference>
<sequence>MLMLCCYFLCLFSCSFLSLLAQYFILILHHHHHQRQQQQQAGNFSQQNQQSIKLQLRLLLQQVLPLQPIMLQIENIEQLPTMFPVAQILNPTSKQALKIYIYICMYVCMYAGYYTIIINLQFVFSTLIFYLKLD</sequence>
<dbReference type="EMBL" id="KK784927">
    <property type="protein sequence ID" value="KDO61137.1"/>
    <property type="molecule type" value="Genomic_DNA"/>
</dbReference>
<evidence type="ECO:0008006" key="4">
    <source>
        <dbReference type="Google" id="ProtNLM"/>
    </source>
</evidence>
<dbReference type="SMR" id="A0A067FCG9"/>
<evidence type="ECO:0000313" key="2">
    <source>
        <dbReference type="EMBL" id="KDO61137.1"/>
    </source>
</evidence>